<protein>
    <recommendedName>
        <fullName evidence="5">OmpA-like domain-containing protein</fullName>
    </recommendedName>
</protein>
<dbReference type="Pfam" id="PF18393">
    <property type="entry name" value="MotY_N"/>
    <property type="match status" value="1"/>
</dbReference>
<dbReference type="InterPro" id="IPR036737">
    <property type="entry name" value="OmpA-like_sf"/>
</dbReference>
<evidence type="ECO:0000256" key="1">
    <source>
        <dbReference type="ARBA" id="ARBA00004442"/>
    </source>
</evidence>
<comment type="subcellular location">
    <subcellularLocation>
        <location evidence="1">Cell outer membrane</location>
    </subcellularLocation>
</comment>
<dbReference type="PRINTS" id="PR01021">
    <property type="entry name" value="OMPADOMAIN"/>
</dbReference>
<dbReference type="STRING" id="658445.H744_2c1095"/>
<dbReference type="PRINTS" id="PR01023">
    <property type="entry name" value="NAFLGMOTY"/>
</dbReference>
<feature type="domain" description="OmpA-like" evidence="5">
    <location>
        <begin position="173"/>
        <end position="290"/>
    </location>
</feature>
<dbReference type="Proteomes" id="UP000032303">
    <property type="component" value="Chromosome 2"/>
</dbReference>
<dbReference type="InterPro" id="IPR050330">
    <property type="entry name" value="Bact_OuterMem_StrucFunc"/>
</dbReference>
<reference evidence="6 7" key="1">
    <citation type="submission" date="2013-05" db="EMBL/GenBank/DDBJ databases">
        <title>Complete genome sequence of the lipase-producing bacterium Photobacterium gaetbulicola Gung47.</title>
        <authorList>
            <person name="Kim Y.-O."/>
        </authorList>
    </citation>
    <scope>NUCLEOTIDE SEQUENCE [LARGE SCALE GENOMIC DNA]</scope>
    <source>
        <strain evidence="6 7">Gung47</strain>
    </source>
</reference>
<evidence type="ECO:0000256" key="4">
    <source>
        <dbReference type="SAM" id="SignalP"/>
    </source>
</evidence>
<gene>
    <name evidence="6" type="ORF">H744_2c1095</name>
</gene>
<dbReference type="PANTHER" id="PTHR30329:SF17">
    <property type="entry name" value="LIPOPROTEIN YFIB-RELATED"/>
    <property type="match status" value="1"/>
</dbReference>
<dbReference type="PANTHER" id="PTHR30329">
    <property type="entry name" value="STATOR ELEMENT OF FLAGELLAR MOTOR COMPLEX"/>
    <property type="match status" value="1"/>
</dbReference>
<sequence>MFYMKAIKSTAMLSLLVFLSTSAQAKNIQAPLDKVDWQFSGDRFSCKLTKELKFDGSVAFIANSAQPYSVSFASTQRPYFVDEVKLSVNFSPWELDPETTTLLNGHVVEPHGLDFSGSEALHYLLNEMEKGAWAQIKVRYNQHQEEKVWDIPSVNFADSYQDFKSCVAALLPMGYEQAKDNTFFFSSSETMLVDEQRQTLSEIARYIRYDQRIAALLIDGHTDLTGTSLDNLWLSRQRAQAIADELVAMGIDRQLIQLRAHGQRYPVAQGTGASANQQNRRVQLRIVKEGV</sequence>
<dbReference type="Pfam" id="PF00691">
    <property type="entry name" value="OmpA"/>
    <property type="match status" value="1"/>
</dbReference>
<dbReference type="InterPro" id="IPR006665">
    <property type="entry name" value="OmpA-like"/>
</dbReference>
<evidence type="ECO:0000313" key="7">
    <source>
        <dbReference type="Proteomes" id="UP000032303"/>
    </source>
</evidence>
<keyword evidence="7" id="KW-1185">Reference proteome</keyword>
<dbReference type="InterPro" id="IPR041544">
    <property type="entry name" value="MotY_N"/>
</dbReference>
<evidence type="ECO:0000256" key="2">
    <source>
        <dbReference type="ARBA" id="ARBA00023136"/>
    </source>
</evidence>
<proteinExistence type="predicted"/>
<keyword evidence="2 3" id="KW-0472">Membrane</keyword>
<dbReference type="Gene3D" id="3.30.1330.60">
    <property type="entry name" value="OmpA-like domain"/>
    <property type="match status" value="1"/>
</dbReference>
<dbReference type="PROSITE" id="PS51123">
    <property type="entry name" value="OMPA_2"/>
    <property type="match status" value="1"/>
</dbReference>
<feature type="chain" id="PRO_5002195336" description="OmpA-like domain-containing protein" evidence="4">
    <location>
        <begin position="26"/>
        <end position="291"/>
    </location>
</feature>
<name>A0A0C5WN93_9GAMM</name>
<dbReference type="AlphaFoldDB" id="A0A0C5WN93"/>
<dbReference type="CDD" id="cd07185">
    <property type="entry name" value="OmpA_C-like"/>
    <property type="match status" value="1"/>
</dbReference>
<keyword evidence="4" id="KW-0732">Signal</keyword>
<accession>A0A0C5WN93</accession>
<dbReference type="GO" id="GO:0009279">
    <property type="term" value="C:cell outer membrane"/>
    <property type="evidence" value="ECO:0007669"/>
    <property type="project" value="UniProtKB-SubCell"/>
</dbReference>
<dbReference type="EMBL" id="CP005974">
    <property type="protein sequence ID" value="AJR07782.1"/>
    <property type="molecule type" value="Genomic_DNA"/>
</dbReference>
<dbReference type="KEGG" id="pgb:H744_2c1095"/>
<dbReference type="HOGENOM" id="CLU_069369_0_0_6"/>
<evidence type="ECO:0000313" key="6">
    <source>
        <dbReference type="EMBL" id="AJR07782.1"/>
    </source>
</evidence>
<evidence type="ECO:0000259" key="5">
    <source>
        <dbReference type="PROSITE" id="PS51123"/>
    </source>
</evidence>
<dbReference type="SUPFAM" id="SSF103088">
    <property type="entry name" value="OmpA-like"/>
    <property type="match status" value="1"/>
</dbReference>
<organism evidence="6 7">
    <name type="scientific">Photobacterium gaetbulicola Gung47</name>
    <dbReference type="NCBI Taxonomy" id="658445"/>
    <lineage>
        <taxon>Bacteria</taxon>
        <taxon>Pseudomonadati</taxon>
        <taxon>Pseudomonadota</taxon>
        <taxon>Gammaproteobacteria</taxon>
        <taxon>Vibrionales</taxon>
        <taxon>Vibrionaceae</taxon>
        <taxon>Photobacterium</taxon>
    </lineage>
</organism>
<dbReference type="InterPro" id="IPR006664">
    <property type="entry name" value="OMP_bac"/>
</dbReference>
<dbReference type="Gene3D" id="2.60.40.2540">
    <property type="match status" value="1"/>
</dbReference>
<feature type="signal peptide" evidence="4">
    <location>
        <begin position="1"/>
        <end position="25"/>
    </location>
</feature>
<dbReference type="PATRIC" id="fig|658445.3.peg.2984"/>
<evidence type="ECO:0000256" key="3">
    <source>
        <dbReference type="PROSITE-ProRule" id="PRU00473"/>
    </source>
</evidence>